<comment type="caution">
    <text evidence="5">The sequence shown here is derived from an EMBL/GenBank/DDBJ whole genome shotgun (WGS) entry which is preliminary data.</text>
</comment>
<evidence type="ECO:0000259" key="4">
    <source>
        <dbReference type="Pfam" id="PF10370"/>
    </source>
</evidence>
<dbReference type="FunFam" id="3.90.850.10:FF:000002">
    <property type="entry name" value="2-hydroxyhepta-2,4-diene-1,7-dioate isomerase"/>
    <property type="match status" value="1"/>
</dbReference>
<accession>A0A7X2Z8A6</accession>
<keyword evidence="2" id="KW-0479">Metal-binding</keyword>
<name>A0A7X2Z8A6_9BACL</name>
<evidence type="ECO:0000256" key="1">
    <source>
        <dbReference type="ARBA" id="ARBA00010211"/>
    </source>
</evidence>
<dbReference type="InterPro" id="IPR018833">
    <property type="entry name" value="Rv2993c-like_N"/>
</dbReference>
<dbReference type="GO" id="GO:0046872">
    <property type="term" value="F:metal ion binding"/>
    <property type="evidence" value="ECO:0007669"/>
    <property type="project" value="UniProtKB-KW"/>
</dbReference>
<dbReference type="Pfam" id="PF01557">
    <property type="entry name" value="FAA_hydrolase"/>
    <property type="match status" value="1"/>
</dbReference>
<dbReference type="EMBL" id="WNZX01000003">
    <property type="protein sequence ID" value="MUG70067.1"/>
    <property type="molecule type" value="Genomic_DNA"/>
</dbReference>
<dbReference type="Proteomes" id="UP000450917">
    <property type="component" value="Unassembled WGS sequence"/>
</dbReference>
<dbReference type="Gene3D" id="3.90.850.10">
    <property type="entry name" value="Fumarylacetoacetase-like, C-terminal domain"/>
    <property type="match status" value="1"/>
</dbReference>
<evidence type="ECO:0000313" key="6">
    <source>
        <dbReference type="Proteomes" id="UP000450917"/>
    </source>
</evidence>
<keyword evidence="6" id="KW-1185">Reference proteome</keyword>
<dbReference type="PANTHER" id="PTHR11820:SF7">
    <property type="entry name" value="ACYLPYRUVASE FAHD1, MITOCHONDRIAL"/>
    <property type="match status" value="1"/>
</dbReference>
<dbReference type="GO" id="GO:0018773">
    <property type="term" value="F:acetylpyruvate hydrolase activity"/>
    <property type="evidence" value="ECO:0007669"/>
    <property type="project" value="TreeGrafter"/>
</dbReference>
<protein>
    <submittedName>
        <fullName evidence="5">DUF2437 domain-containing protein</fullName>
    </submittedName>
</protein>
<evidence type="ECO:0000256" key="2">
    <source>
        <dbReference type="ARBA" id="ARBA00022723"/>
    </source>
</evidence>
<organism evidence="5 6">
    <name type="scientific">Paenibacillus validus</name>
    <dbReference type="NCBI Taxonomy" id="44253"/>
    <lineage>
        <taxon>Bacteria</taxon>
        <taxon>Bacillati</taxon>
        <taxon>Bacillota</taxon>
        <taxon>Bacilli</taxon>
        <taxon>Bacillales</taxon>
        <taxon>Paenibacillaceae</taxon>
        <taxon>Paenibacillus</taxon>
    </lineage>
</organism>
<feature type="domain" description="Rv2993c-like N-terminal" evidence="4">
    <location>
        <begin position="2"/>
        <end position="49"/>
    </location>
</feature>
<dbReference type="SUPFAM" id="SSF56529">
    <property type="entry name" value="FAH"/>
    <property type="match status" value="1"/>
</dbReference>
<comment type="similarity">
    <text evidence="1">Belongs to the FAH family.</text>
</comment>
<evidence type="ECO:0000259" key="3">
    <source>
        <dbReference type="Pfam" id="PF01557"/>
    </source>
</evidence>
<reference evidence="5 6" key="1">
    <citation type="submission" date="2019-11" db="EMBL/GenBank/DDBJ databases">
        <title>Draft genome sequences of five Paenibacillus species of dairy origin.</title>
        <authorList>
            <person name="Olajide A.M."/>
            <person name="Chen S."/>
            <person name="Lapointe G."/>
        </authorList>
    </citation>
    <scope>NUCLEOTIDE SEQUENCE [LARGE SCALE GENOMIC DNA]</scope>
    <source>
        <strain evidence="5 6">2CS3</strain>
    </source>
</reference>
<dbReference type="PANTHER" id="PTHR11820">
    <property type="entry name" value="ACYLPYRUVASE"/>
    <property type="match status" value="1"/>
</dbReference>
<dbReference type="AlphaFoldDB" id="A0A7X2Z8A6"/>
<dbReference type="Pfam" id="PF10370">
    <property type="entry name" value="Rv2993c-like_N"/>
    <property type="match status" value="1"/>
</dbReference>
<dbReference type="InterPro" id="IPR036663">
    <property type="entry name" value="Fumarylacetoacetase_C_sf"/>
</dbReference>
<gene>
    <name evidence="5" type="ORF">GNP93_05175</name>
</gene>
<dbReference type="RefSeq" id="WP_127606549.1">
    <property type="nucleotide sequence ID" value="NZ_JARTHJ010000005.1"/>
</dbReference>
<feature type="domain" description="Fumarylacetoacetase-like C-terminal" evidence="3">
    <location>
        <begin position="54"/>
        <end position="248"/>
    </location>
</feature>
<evidence type="ECO:0000313" key="5">
    <source>
        <dbReference type="EMBL" id="MUG70067.1"/>
    </source>
</evidence>
<dbReference type="InterPro" id="IPR011234">
    <property type="entry name" value="Fumarylacetoacetase-like_C"/>
</dbReference>
<sequence length="253" mass="27747">MIVRYQVQDEVCYGWLQEGEIAKLQGDIYGEYARGEARTPLSRVKLLSPVQPSKIVCVGLNYVDHAKEVNLDLPKEPLLFLKPSTTVVGPGDPVIYPAQSKRLDYEAELGVVIKKKAYRIRENEAADYILGYTCANDITARDIQFADGQWTRGKSFDTFCPIGPGIVPGIDPSGLEIKLTVNGEVKQSSNTKNLIFSVPYLVHYISQVMTLLPGDVIITGTPAGIGPMQIGDEVSVYIEGIGELNNDIAGDER</sequence>
<proteinExistence type="inferred from homology"/>
<dbReference type="GO" id="GO:0019752">
    <property type="term" value="P:carboxylic acid metabolic process"/>
    <property type="evidence" value="ECO:0007669"/>
    <property type="project" value="UniProtKB-ARBA"/>
</dbReference>
<dbReference type="GO" id="GO:0016853">
    <property type="term" value="F:isomerase activity"/>
    <property type="evidence" value="ECO:0007669"/>
    <property type="project" value="UniProtKB-ARBA"/>
</dbReference>